<evidence type="ECO:0000313" key="3">
    <source>
        <dbReference type="Proteomes" id="UP001456524"/>
    </source>
</evidence>
<feature type="region of interest" description="Disordered" evidence="1">
    <location>
        <begin position="313"/>
        <end position="349"/>
    </location>
</feature>
<dbReference type="EMBL" id="JBBWUH010000007">
    <property type="protein sequence ID" value="KAK8161955.1"/>
    <property type="molecule type" value="Genomic_DNA"/>
</dbReference>
<name>A0ABR1XPB2_9PEZI</name>
<evidence type="ECO:0000313" key="2">
    <source>
        <dbReference type="EMBL" id="KAK8161955.1"/>
    </source>
</evidence>
<feature type="compositionally biased region" description="Polar residues" evidence="1">
    <location>
        <begin position="320"/>
        <end position="341"/>
    </location>
</feature>
<accession>A0ABR1XPB2</accession>
<organism evidence="2 3">
    <name type="scientific">Phyllosticta citrichinensis</name>
    <dbReference type="NCBI Taxonomy" id="1130410"/>
    <lineage>
        <taxon>Eukaryota</taxon>
        <taxon>Fungi</taxon>
        <taxon>Dikarya</taxon>
        <taxon>Ascomycota</taxon>
        <taxon>Pezizomycotina</taxon>
        <taxon>Dothideomycetes</taxon>
        <taxon>Dothideomycetes incertae sedis</taxon>
        <taxon>Botryosphaeriales</taxon>
        <taxon>Phyllostictaceae</taxon>
        <taxon>Phyllosticta</taxon>
    </lineage>
</organism>
<sequence>MLVQEEELREHSYNVTQRVDLKSGVPGTYKDDDEGNDSKLALVEITAKLPASLSRALSLTIIKTHHDASEKASEQEYSESACHSQEKGRKLKGHYSQDARFGKQRCGTEVQQQRPQVPLTRSVSMPSCWQRSKTHWESGLWNQREVSLLGTRGRQTGRSIIQHHGYWQDERGIRESVMGRRREHSWLACSTCGCESLHAVALVHECALEDFARVDFSPFFLQQSHPDQRTSSSALFFPPANLHPSRRLAVRVSLSRRTPFQCRPPSAILPTIPIGPRDTWRYAAASTQTAHLPAAYHIPIAMHIHLPSAAHNLADESERQSQGQAKRGTGNRTEPNQTKQQAADGLDQA</sequence>
<proteinExistence type="predicted"/>
<comment type="caution">
    <text evidence="2">The sequence shown here is derived from an EMBL/GenBank/DDBJ whole genome shotgun (WGS) entry which is preliminary data.</text>
</comment>
<feature type="region of interest" description="Disordered" evidence="1">
    <location>
        <begin position="69"/>
        <end position="94"/>
    </location>
</feature>
<reference evidence="2 3" key="1">
    <citation type="journal article" date="2022" name="G3 (Bethesda)">
        <title>Enemy or ally: a genomic approach to elucidate the lifestyle of Phyllosticta citrichinaensis.</title>
        <authorList>
            <person name="Buijs V.A."/>
            <person name="Groenewald J.Z."/>
            <person name="Haridas S."/>
            <person name="LaButti K.M."/>
            <person name="Lipzen A."/>
            <person name="Martin F.M."/>
            <person name="Barry K."/>
            <person name="Grigoriev I.V."/>
            <person name="Crous P.W."/>
            <person name="Seidl M.F."/>
        </authorList>
    </citation>
    <scope>NUCLEOTIDE SEQUENCE [LARGE SCALE GENOMIC DNA]</scope>
    <source>
        <strain evidence="2 3">CBS 129764</strain>
    </source>
</reference>
<evidence type="ECO:0000256" key="1">
    <source>
        <dbReference type="SAM" id="MobiDB-lite"/>
    </source>
</evidence>
<dbReference type="Proteomes" id="UP001456524">
    <property type="component" value="Unassembled WGS sequence"/>
</dbReference>
<gene>
    <name evidence="2" type="ORF">IWX90DRAFT_506944</name>
</gene>
<keyword evidence="3" id="KW-1185">Reference proteome</keyword>
<protein>
    <submittedName>
        <fullName evidence="2">Uncharacterized protein</fullName>
    </submittedName>
</protein>